<keyword evidence="2" id="KW-0813">Transport</keyword>
<evidence type="ECO:0000256" key="5">
    <source>
        <dbReference type="ARBA" id="ARBA00023136"/>
    </source>
</evidence>
<evidence type="ECO:0000256" key="7">
    <source>
        <dbReference type="SAM" id="Phobius"/>
    </source>
</evidence>
<dbReference type="Pfam" id="PF03105">
    <property type="entry name" value="SPX"/>
    <property type="match status" value="2"/>
</dbReference>
<evidence type="ECO:0000259" key="8">
    <source>
        <dbReference type="PROSITE" id="PS51382"/>
    </source>
</evidence>
<feature type="transmembrane region" description="Helical" evidence="7">
    <location>
        <begin position="697"/>
        <end position="716"/>
    </location>
</feature>
<feature type="transmembrane region" description="Helical" evidence="7">
    <location>
        <begin position="468"/>
        <end position="496"/>
    </location>
</feature>
<feature type="transmembrane region" description="Helical" evidence="7">
    <location>
        <begin position="747"/>
        <end position="766"/>
    </location>
</feature>
<proteinExistence type="predicted"/>
<dbReference type="CDD" id="cd14478">
    <property type="entry name" value="SPX_PHO87_PHO90_like"/>
    <property type="match status" value="1"/>
</dbReference>
<dbReference type="CDD" id="cd01115">
    <property type="entry name" value="SLC13_permease"/>
    <property type="match status" value="1"/>
</dbReference>
<dbReference type="InterPro" id="IPR004331">
    <property type="entry name" value="SPX_dom"/>
</dbReference>
<feature type="transmembrane region" description="Helical" evidence="7">
    <location>
        <begin position="516"/>
        <end position="538"/>
    </location>
</feature>
<feature type="compositionally biased region" description="Polar residues" evidence="6">
    <location>
        <begin position="139"/>
        <end position="149"/>
    </location>
</feature>
<evidence type="ECO:0000313" key="9">
    <source>
        <dbReference type="EMBL" id="CAL1715883.1"/>
    </source>
</evidence>
<feature type="compositionally biased region" description="Gly residues" evidence="6">
    <location>
        <begin position="167"/>
        <end position="179"/>
    </location>
</feature>
<feature type="region of interest" description="Disordered" evidence="6">
    <location>
        <begin position="106"/>
        <end position="189"/>
    </location>
</feature>
<dbReference type="PANTHER" id="PTHR10283">
    <property type="entry name" value="SOLUTE CARRIER FAMILY 13 MEMBER"/>
    <property type="match status" value="1"/>
</dbReference>
<dbReference type="InterPro" id="IPR004680">
    <property type="entry name" value="Cit_transptr-like_dom"/>
</dbReference>
<feature type="transmembrane region" description="Helical" evidence="7">
    <location>
        <begin position="831"/>
        <end position="850"/>
    </location>
</feature>
<dbReference type="Pfam" id="PF03600">
    <property type="entry name" value="CitMHS"/>
    <property type="match status" value="1"/>
</dbReference>
<name>A0ABP1E8Y4_9APHY</name>
<organism evidence="9 10">
    <name type="scientific">Somion occarium</name>
    <dbReference type="NCBI Taxonomy" id="3059160"/>
    <lineage>
        <taxon>Eukaryota</taxon>
        <taxon>Fungi</taxon>
        <taxon>Dikarya</taxon>
        <taxon>Basidiomycota</taxon>
        <taxon>Agaricomycotina</taxon>
        <taxon>Agaricomycetes</taxon>
        <taxon>Polyporales</taxon>
        <taxon>Cerrenaceae</taxon>
        <taxon>Somion</taxon>
    </lineage>
</organism>
<feature type="transmembrane region" description="Helical" evidence="7">
    <location>
        <begin position="562"/>
        <end position="590"/>
    </location>
</feature>
<feature type="domain" description="SPX" evidence="8">
    <location>
        <begin position="1"/>
        <end position="329"/>
    </location>
</feature>
<dbReference type="EMBL" id="OZ037952">
    <property type="protein sequence ID" value="CAL1715883.1"/>
    <property type="molecule type" value="Genomic_DNA"/>
</dbReference>
<evidence type="ECO:0000256" key="2">
    <source>
        <dbReference type="ARBA" id="ARBA00022448"/>
    </source>
</evidence>
<feature type="transmembrane region" description="Helical" evidence="7">
    <location>
        <begin position="722"/>
        <end position="740"/>
    </location>
</feature>
<keyword evidence="4 7" id="KW-1133">Transmembrane helix</keyword>
<evidence type="ECO:0000256" key="1">
    <source>
        <dbReference type="ARBA" id="ARBA00004141"/>
    </source>
</evidence>
<evidence type="ECO:0000313" key="10">
    <source>
        <dbReference type="Proteomes" id="UP001497453"/>
    </source>
</evidence>
<protein>
    <recommendedName>
        <fullName evidence="8">SPX domain-containing protein</fullName>
    </recommendedName>
</protein>
<comment type="subcellular location">
    <subcellularLocation>
        <location evidence="1">Membrane</location>
        <topology evidence="1">Multi-pass membrane protein</topology>
    </subcellularLocation>
</comment>
<accession>A0ABP1E8Y4</accession>
<evidence type="ECO:0000256" key="6">
    <source>
        <dbReference type="SAM" id="MobiDB-lite"/>
    </source>
</evidence>
<keyword evidence="3 7" id="KW-0812">Transmembrane</keyword>
<dbReference type="PROSITE" id="PS51382">
    <property type="entry name" value="SPX"/>
    <property type="match status" value="1"/>
</dbReference>
<sequence length="903" mass="99391">MKFSSSLKFNAVSDWWDEYIAYDSLKKKIYELERQQVGLRDGGYRDLEANESTSLMRREPSSLDAQFIPLLDRELKKICLFYELQEKELLDDVAELQDLIQQQEDIGPDGQHHFADEYEDDEHSEEEEEEDNFDINALGSPTMSRDGTMSRSATSQHRRRRSTSTSTGGGGGGGGGGGAAAAASARKRAHTFTQRRYSLSSNEDHGDLEASLASLRSASDYYGGGQLAPTGTGRGESSRSPVRAAKTLASKIFTKDGVPPSFSGPVSIWNANSNYAWDIQLLFKRRITNLYLTATSLRSYVELNYSGFRKVLKKYDKVTESDLKDRYLHEVVEQAPPFTQPVKDKLNSTINLLIDSYAKCVSHGDVSMAKRQLKLHQREHIAWERDTVWRQMIGNARRGEGADPDGLKTLGSLVIEEEKRVLDVQTPVGHIQVTMKQVYLIVSTIVFIVLLNVRSVDGDEANKCLAVLVYATLLWATEAIPLFVTSMLVPLLLVILRTIRNEDGETLSTEEATKFVFAQMFSPTIMLLIGGFTIASALSKTGIDRLLITRVLSFAGTRPSTVLLAFMGVSCFASMWISNVAAPTLCFTLIRPILRTLPPKSNFAPCLILAIALAANIGGQSSPISSPQNLIAIGQMDPPLDWGKWFAVALPVSGISIILIWLLLLVSYRPARSPDGEGDIEIKPIRPVRDKFSAKQYWVSFVCLFTIGLWCIEHLIEDYVGDMGIIAIIPIVAFFSTGVLKKEHFEQFLWTVVFLAMGGIALGKGVTSSGLLQIMDDIIRDSIHGMTLYTVVLVLSIIVLVVSTFISHTIASVLLVPIANQVGSKMPGNHQNLLIFLTGLICSTGMGMPVSGFPNQTAATQEDEMGQLYLSNVDFLKNGVPASILATMVVATVGYVLMRAIGL</sequence>
<dbReference type="NCBIfam" id="TIGR00785">
    <property type="entry name" value="dass"/>
    <property type="match status" value="1"/>
</dbReference>
<evidence type="ECO:0000256" key="4">
    <source>
        <dbReference type="ARBA" id="ARBA00022989"/>
    </source>
</evidence>
<evidence type="ECO:0000256" key="3">
    <source>
        <dbReference type="ARBA" id="ARBA00022692"/>
    </source>
</evidence>
<feature type="transmembrane region" description="Helical" evidence="7">
    <location>
        <begin position="645"/>
        <end position="666"/>
    </location>
</feature>
<dbReference type="InterPro" id="IPR001898">
    <property type="entry name" value="SLC13A/DASS"/>
</dbReference>
<feature type="compositionally biased region" description="Acidic residues" evidence="6">
    <location>
        <begin position="117"/>
        <end position="133"/>
    </location>
</feature>
<keyword evidence="5 7" id="KW-0472">Membrane</keyword>
<feature type="transmembrane region" description="Helical" evidence="7">
    <location>
        <begin position="786"/>
        <end position="819"/>
    </location>
</feature>
<reference evidence="10" key="1">
    <citation type="submission" date="2024-04" db="EMBL/GenBank/DDBJ databases">
        <authorList>
            <person name="Shaw F."/>
            <person name="Minotto A."/>
        </authorList>
    </citation>
    <scope>NUCLEOTIDE SEQUENCE [LARGE SCALE GENOMIC DNA]</scope>
</reference>
<keyword evidence="10" id="KW-1185">Reference proteome</keyword>
<feature type="transmembrane region" description="Helical" evidence="7">
    <location>
        <begin position="602"/>
        <end position="619"/>
    </location>
</feature>
<feature type="transmembrane region" description="Helical" evidence="7">
    <location>
        <begin position="879"/>
        <end position="898"/>
    </location>
</feature>
<gene>
    <name evidence="9" type="ORF">GFSPODELE1_LOCUS10471</name>
</gene>
<dbReference type="Proteomes" id="UP001497453">
    <property type="component" value="Chromosome 9"/>
</dbReference>
<dbReference type="PANTHER" id="PTHR10283:SF92">
    <property type="entry name" value="LOW-AFFINITY PHOSPHATE TRANSPORTER PHO91"/>
    <property type="match status" value="1"/>
</dbReference>